<organism evidence="1 2">
    <name type="scientific">Amazonocrinis nigriterrae CENA67</name>
    <dbReference type="NCBI Taxonomy" id="2794033"/>
    <lineage>
        <taxon>Bacteria</taxon>
        <taxon>Bacillati</taxon>
        <taxon>Cyanobacteriota</taxon>
        <taxon>Cyanophyceae</taxon>
        <taxon>Nostocales</taxon>
        <taxon>Nostocaceae</taxon>
        <taxon>Amazonocrinis</taxon>
        <taxon>Amazonocrinis nigriterrae</taxon>
    </lineage>
</organism>
<accession>A0A8J7HNY1</accession>
<dbReference type="EMBL" id="JAECZC010000007">
    <property type="protein sequence ID" value="MBH8561630.1"/>
    <property type="molecule type" value="Genomic_DNA"/>
</dbReference>
<dbReference type="AlphaFoldDB" id="A0A8J7HNY1"/>
<evidence type="ECO:0000313" key="1">
    <source>
        <dbReference type="EMBL" id="MBH8561630.1"/>
    </source>
</evidence>
<proteinExistence type="predicted"/>
<reference evidence="1 2" key="1">
    <citation type="journal article" date="2021" name="Int. J. Syst. Evol. Microbiol.">
        <title>Amazonocrinis nigriterrae gen. nov., sp. nov., Atlanticothrix silvestris gen. nov., sp. nov. and Dendronalium phyllosphericum gen. nov., sp. nov., nostocacean cyanobacteria from Brazilian environments.</title>
        <authorList>
            <person name="Alvarenga D.O."/>
            <person name="Andreote A.P.D."/>
            <person name="Branco L.H.Z."/>
            <person name="Delbaje E."/>
            <person name="Cruz R.B."/>
            <person name="Varani A.M."/>
            <person name="Fiore M.F."/>
        </authorList>
    </citation>
    <scope>NUCLEOTIDE SEQUENCE [LARGE SCALE GENOMIC DNA]</scope>
    <source>
        <strain evidence="1 2">CENA67</strain>
    </source>
</reference>
<sequence>MAKIIISDLYPVDASTCLQELTSVEMDTVLGGYDPSLANLMDIGNKLAKAYTLFSLGNNKIFSVDLSGLTINLISLP</sequence>
<name>A0A8J7HNY1_9NOST</name>
<protein>
    <submittedName>
        <fullName evidence="1">Uncharacterized protein</fullName>
    </submittedName>
</protein>
<gene>
    <name evidence="1" type="ORF">I8748_05460</name>
</gene>
<keyword evidence="2" id="KW-1185">Reference proteome</keyword>
<comment type="caution">
    <text evidence="1">The sequence shown here is derived from an EMBL/GenBank/DDBJ whole genome shotgun (WGS) entry which is preliminary data.</text>
</comment>
<dbReference type="RefSeq" id="WP_198123636.1">
    <property type="nucleotide sequence ID" value="NZ_JAECZC010000007.1"/>
</dbReference>
<dbReference type="Proteomes" id="UP000632766">
    <property type="component" value="Unassembled WGS sequence"/>
</dbReference>
<evidence type="ECO:0000313" key="2">
    <source>
        <dbReference type="Proteomes" id="UP000632766"/>
    </source>
</evidence>